<evidence type="ECO:0008006" key="3">
    <source>
        <dbReference type="Google" id="ProtNLM"/>
    </source>
</evidence>
<protein>
    <recommendedName>
        <fullName evidence="3">Phage protein</fullName>
    </recommendedName>
</protein>
<dbReference type="InterPro" id="IPR049254">
    <property type="entry name" value="Phage_tail_terminator"/>
</dbReference>
<reference evidence="1" key="1">
    <citation type="journal article" date="2022" name="Front. Microbiol.">
        <title>Feed Insects as a Reservoir of Granadaene-Producing Lactococci.</title>
        <authorList>
            <person name="Neuzil-Bunesova V."/>
            <person name="Ramirez Garcia A."/>
            <person name="Modrackova N."/>
            <person name="Makovska M."/>
            <person name="Sabolova M."/>
            <person name="Sproer C."/>
            <person name="Bunk B."/>
            <person name="Blom J."/>
            <person name="Schwab C."/>
        </authorList>
    </citation>
    <scope>NUCLEOTIDE SEQUENCE</scope>
    <source>
        <strain evidence="1">I4/6O</strain>
    </source>
</reference>
<gene>
    <name evidence="1" type="ORF">LMK00_06735</name>
</gene>
<organism evidence="1 2">
    <name type="scientific">Lactococcus formosensis</name>
    <dbReference type="NCBI Taxonomy" id="1281486"/>
    <lineage>
        <taxon>Bacteria</taxon>
        <taxon>Bacillati</taxon>
        <taxon>Bacillota</taxon>
        <taxon>Bacilli</taxon>
        <taxon>Lactobacillales</taxon>
        <taxon>Streptococcaceae</taxon>
        <taxon>Lactococcus</taxon>
    </lineage>
</organism>
<sequence>MSITKAIADKLNSIFPHIPIYIENIDYETDDLKEPSFFIQRVSMSIAPRLFEIQKRIYRYHIVYFPKSNSSREDLEDISEQLAWEIQEIDNIARMSDRNIEILESAPPFLELHFSFSLEVHFMATEGSRFNNDLDYKGGLKDG</sequence>
<name>A0A9Q8Y0S0_9LACT</name>
<proteinExistence type="predicted"/>
<dbReference type="Pfam" id="PF20765">
    <property type="entry name" value="Phage_tail_terminator_8"/>
    <property type="match status" value="1"/>
</dbReference>
<dbReference type="EMBL" id="CP086395">
    <property type="protein sequence ID" value="USJ19527.1"/>
    <property type="molecule type" value="Genomic_DNA"/>
</dbReference>
<dbReference type="KEGG" id="lfo:LMK00_06735"/>
<evidence type="ECO:0000313" key="1">
    <source>
        <dbReference type="EMBL" id="USJ19527.1"/>
    </source>
</evidence>
<dbReference type="Proteomes" id="UP001056730">
    <property type="component" value="Chromosome"/>
</dbReference>
<accession>A0A9Q8Y0S0</accession>
<dbReference type="AlphaFoldDB" id="A0A9Q8Y0S0"/>
<dbReference type="RefSeq" id="WP_165714653.1">
    <property type="nucleotide sequence ID" value="NZ_CP086395.1"/>
</dbReference>
<evidence type="ECO:0000313" key="2">
    <source>
        <dbReference type="Proteomes" id="UP001056730"/>
    </source>
</evidence>